<keyword evidence="6" id="KW-1185">Reference proteome</keyword>
<dbReference type="EC" id="2.7.7.65" evidence="1"/>
<dbReference type="InterPro" id="IPR048533">
    <property type="entry name" value="VUPS"/>
</dbReference>
<dbReference type="CDD" id="cd01949">
    <property type="entry name" value="GGDEF"/>
    <property type="match status" value="1"/>
</dbReference>
<sequence length="428" mass="46251">MIWLVLQACLLALTLLGLFGLRRRIGMVPLYVCLGTLQVLQTLSAGLFVPTPLGIEFSPGSSLMFVMGLVAVLIVYIREDALEARQLIYALLIGNLLSGLLLLSLAAQVHYGEVRDLVGISFQGLATSAGMLVLGSLLLVLDALAVVVVYEFLARRLPVLAAMQLTLWLVLAADSLLFLGIAFWGTAGLGALLLNSILAKSIGSTFFVTVAWWYLRRWERELPLPTAVGESRGLFAILTYRQKYEWARSAALEDALTGVFNRRYFDATASHDLEMARRMGQPMALILVDLDSFKQVNDVHGHLVGDAVLKAVAGYLATTRRRADYVARFGGEELVIVLPGADVSKAAGVADESRRAVEALFSRGLSPVEITCSMGVAAFPEDGPSLEAVLEVADRRLYLAKETGRNRVVASEPEGEWAPGGTGTAATR</sequence>
<dbReference type="Proteomes" id="UP001431449">
    <property type="component" value="Unassembled WGS sequence"/>
</dbReference>
<dbReference type="PANTHER" id="PTHR45138">
    <property type="entry name" value="REGULATORY COMPONENTS OF SENSORY TRANSDUCTION SYSTEM"/>
    <property type="match status" value="1"/>
</dbReference>
<comment type="catalytic activity">
    <reaction evidence="2">
        <text>2 GTP = 3',3'-c-di-GMP + 2 diphosphate</text>
        <dbReference type="Rhea" id="RHEA:24898"/>
        <dbReference type="ChEBI" id="CHEBI:33019"/>
        <dbReference type="ChEBI" id="CHEBI:37565"/>
        <dbReference type="ChEBI" id="CHEBI:58805"/>
        <dbReference type="EC" id="2.7.7.65"/>
    </reaction>
</comment>
<feature type="transmembrane region" description="Helical" evidence="3">
    <location>
        <begin position="57"/>
        <end position="77"/>
    </location>
</feature>
<dbReference type="InterPro" id="IPR050469">
    <property type="entry name" value="Diguanylate_Cyclase"/>
</dbReference>
<feature type="domain" description="GGDEF" evidence="4">
    <location>
        <begin position="281"/>
        <end position="413"/>
    </location>
</feature>
<feature type="transmembrane region" description="Helical" evidence="3">
    <location>
        <begin position="197"/>
        <end position="215"/>
    </location>
</feature>
<feature type="transmembrane region" description="Helical" evidence="3">
    <location>
        <begin position="131"/>
        <end position="153"/>
    </location>
</feature>
<gene>
    <name evidence="5" type="ORF">M0G41_03170</name>
</gene>
<dbReference type="SMART" id="SM00267">
    <property type="entry name" value="GGDEF"/>
    <property type="match status" value="1"/>
</dbReference>
<evidence type="ECO:0000256" key="1">
    <source>
        <dbReference type="ARBA" id="ARBA00012528"/>
    </source>
</evidence>
<dbReference type="PANTHER" id="PTHR45138:SF9">
    <property type="entry name" value="DIGUANYLATE CYCLASE DGCM-RELATED"/>
    <property type="match status" value="1"/>
</dbReference>
<keyword evidence="3" id="KW-1133">Transmembrane helix</keyword>
<dbReference type="Pfam" id="PF00990">
    <property type="entry name" value="GGDEF"/>
    <property type="match status" value="1"/>
</dbReference>
<protein>
    <recommendedName>
        <fullName evidence="1">diguanylate cyclase</fullName>
        <ecNumber evidence="1">2.7.7.65</ecNumber>
    </recommendedName>
</protein>
<reference evidence="5" key="1">
    <citation type="submission" date="2022-04" db="EMBL/GenBank/DDBJ databases">
        <title>Lysobacter sp. CAU 1642 isolated from sea sand.</title>
        <authorList>
            <person name="Kim W."/>
        </authorList>
    </citation>
    <scope>NUCLEOTIDE SEQUENCE</scope>
    <source>
        <strain evidence="5">CAU 1642</strain>
    </source>
</reference>
<dbReference type="Gene3D" id="3.30.70.270">
    <property type="match status" value="1"/>
</dbReference>
<evidence type="ECO:0000313" key="6">
    <source>
        <dbReference type="Proteomes" id="UP001431449"/>
    </source>
</evidence>
<evidence type="ECO:0000256" key="3">
    <source>
        <dbReference type="SAM" id="Phobius"/>
    </source>
</evidence>
<keyword evidence="3" id="KW-0812">Transmembrane</keyword>
<accession>A0ABT0GDR1</accession>
<dbReference type="InterPro" id="IPR000160">
    <property type="entry name" value="GGDEF_dom"/>
</dbReference>
<dbReference type="EMBL" id="JALNMH010000002">
    <property type="protein sequence ID" value="MCK7592666.1"/>
    <property type="molecule type" value="Genomic_DNA"/>
</dbReference>
<dbReference type="SUPFAM" id="SSF55073">
    <property type="entry name" value="Nucleotide cyclase"/>
    <property type="match status" value="1"/>
</dbReference>
<name>A0ABT0GDR1_9GAMM</name>
<dbReference type="Pfam" id="PF20973">
    <property type="entry name" value="VUPS"/>
    <property type="match status" value="1"/>
</dbReference>
<dbReference type="NCBIfam" id="TIGR00254">
    <property type="entry name" value="GGDEF"/>
    <property type="match status" value="1"/>
</dbReference>
<feature type="transmembrane region" description="Helical" evidence="3">
    <location>
        <begin position="165"/>
        <end position="185"/>
    </location>
</feature>
<dbReference type="PROSITE" id="PS50887">
    <property type="entry name" value="GGDEF"/>
    <property type="match status" value="1"/>
</dbReference>
<comment type="caution">
    <text evidence="5">The sequence shown here is derived from an EMBL/GenBank/DDBJ whole genome shotgun (WGS) entry which is preliminary data.</text>
</comment>
<proteinExistence type="predicted"/>
<feature type="transmembrane region" description="Helical" evidence="3">
    <location>
        <begin position="89"/>
        <end position="111"/>
    </location>
</feature>
<evidence type="ECO:0000313" key="5">
    <source>
        <dbReference type="EMBL" id="MCK7592666.1"/>
    </source>
</evidence>
<dbReference type="InterPro" id="IPR043128">
    <property type="entry name" value="Rev_trsase/Diguanyl_cyclase"/>
</dbReference>
<organism evidence="5 6">
    <name type="scientific">Pseudomarimonas salicorniae</name>
    <dbReference type="NCBI Taxonomy" id="2933270"/>
    <lineage>
        <taxon>Bacteria</taxon>
        <taxon>Pseudomonadati</taxon>
        <taxon>Pseudomonadota</taxon>
        <taxon>Gammaproteobacteria</taxon>
        <taxon>Lysobacterales</taxon>
        <taxon>Lysobacteraceae</taxon>
        <taxon>Pseudomarimonas</taxon>
    </lineage>
</organism>
<evidence type="ECO:0000259" key="4">
    <source>
        <dbReference type="PROSITE" id="PS50887"/>
    </source>
</evidence>
<dbReference type="RefSeq" id="WP_248204951.1">
    <property type="nucleotide sequence ID" value="NZ_JALNMH010000002.1"/>
</dbReference>
<dbReference type="InterPro" id="IPR029787">
    <property type="entry name" value="Nucleotide_cyclase"/>
</dbReference>
<evidence type="ECO:0000256" key="2">
    <source>
        <dbReference type="ARBA" id="ARBA00034247"/>
    </source>
</evidence>
<keyword evidence="3" id="KW-0472">Membrane</keyword>